<evidence type="ECO:0000259" key="9">
    <source>
        <dbReference type="PROSITE" id="PS50157"/>
    </source>
</evidence>
<dbReference type="Pfam" id="PF23305">
    <property type="entry name" value="DUF7082"/>
    <property type="match status" value="1"/>
</dbReference>
<feature type="compositionally biased region" description="Basic and acidic residues" evidence="8">
    <location>
        <begin position="57"/>
        <end position="81"/>
    </location>
</feature>
<gene>
    <name evidence="10" type="ORF">FOXG_14198</name>
</gene>
<feature type="region of interest" description="Disordered" evidence="8">
    <location>
        <begin position="50"/>
        <end position="108"/>
    </location>
</feature>
<evidence type="ECO:0000256" key="7">
    <source>
        <dbReference type="PROSITE-ProRule" id="PRU00042"/>
    </source>
</evidence>
<dbReference type="PROSITE" id="PS00028">
    <property type="entry name" value="ZINC_FINGER_C2H2_1"/>
    <property type="match status" value="4"/>
</dbReference>
<feature type="region of interest" description="Disordered" evidence="8">
    <location>
        <begin position="842"/>
        <end position="906"/>
    </location>
</feature>
<dbReference type="VEuPathDB" id="FungiDB:FOXG_14198"/>
<dbReference type="GO" id="GO:0005634">
    <property type="term" value="C:nucleus"/>
    <property type="evidence" value="ECO:0007669"/>
    <property type="project" value="UniProtKB-SubCell"/>
</dbReference>
<evidence type="ECO:0000256" key="3">
    <source>
        <dbReference type="ARBA" id="ARBA00022737"/>
    </source>
</evidence>
<evidence type="ECO:0000256" key="8">
    <source>
        <dbReference type="SAM" id="MobiDB-lite"/>
    </source>
</evidence>
<dbReference type="Proteomes" id="UP000009097">
    <property type="component" value="Chromosome 14"/>
</dbReference>
<feature type="domain" description="C2H2-type" evidence="9">
    <location>
        <begin position="427"/>
        <end position="458"/>
    </location>
</feature>
<feature type="compositionally biased region" description="Polar residues" evidence="8">
    <location>
        <begin position="853"/>
        <end position="865"/>
    </location>
</feature>
<dbReference type="RefSeq" id="XP_018253874.1">
    <property type="nucleotide sequence ID" value="XM_018394263.1"/>
</dbReference>
<dbReference type="EMBL" id="DS231717">
    <property type="protein sequence ID" value="KNB15829.1"/>
    <property type="molecule type" value="Genomic_DNA"/>
</dbReference>
<dbReference type="SUPFAM" id="SSF57667">
    <property type="entry name" value="beta-beta-alpha zinc fingers"/>
    <property type="match status" value="2"/>
</dbReference>
<feature type="compositionally biased region" description="Low complexity" evidence="8">
    <location>
        <begin position="472"/>
        <end position="488"/>
    </location>
</feature>
<keyword evidence="6" id="KW-0539">Nucleus</keyword>
<name>A0A0J9VXY5_FUSO4</name>
<feature type="compositionally biased region" description="Polar residues" evidence="8">
    <location>
        <begin position="88"/>
        <end position="103"/>
    </location>
</feature>
<dbReference type="GO" id="GO:0008270">
    <property type="term" value="F:zinc ion binding"/>
    <property type="evidence" value="ECO:0007669"/>
    <property type="project" value="UniProtKB-KW"/>
</dbReference>
<dbReference type="PANTHER" id="PTHR39463">
    <property type="entry name" value="MEDUSA"/>
    <property type="match status" value="1"/>
</dbReference>
<dbReference type="FunFam" id="3.30.160.60:FF:000145">
    <property type="entry name" value="Zinc finger protein 574"/>
    <property type="match status" value="1"/>
</dbReference>
<protein>
    <recommendedName>
        <fullName evidence="9">C2H2-type domain-containing protein</fullName>
    </recommendedName>
</protein>
<dbReference type="Pfam" id="PF00096">
    <property type="entry name" value="zf-C2H2"/>
    <property type="match status" value="1"/>
</dbReference>
<feature type="region of interest" description="Disordered" evidence="8">
    <location>
        <begin position="442"/>
        <end position="488"/>
    </location>
</feature>
<feature type="domain" description="C2H2-type" evidence="9">
    <location>
        <begin position="3"/>
        <end position="30"/>
    </location>
</feature>
<dbReference type="InterPro" id="IPR036236">
    <property type="entry name" value="Znf_C2H2_sf"/>
</dbReference>
<keyword evidence="5" id="KW-0862">Zinc</keyword>
<evidence type="ECO:0000256" key="4">
    <source>
        <dbReference type="ARBA" id="ARBA00022771"/>
    </source>
</evidence>
<dbReference type="PROSITE" id="PS50157">
    <property type="entry name" value="ZINC_FINGER_C2H2_2"/>
    <property type="match status" value="3"/>
</dbReference>
<feature type="compositionally biased region" description="Basic and acidic residues" evidence="8">
    <location>
        <begin position="842"/>
        <end position="851"/>
    </location>
</feature>
<feature type="domain" description="C2H2-type" evidence="9">
    <location>
        <begin position="399"/>
        <end position="426"/>
    </location>
</feature>
<evidence type="ECO:0000256" key="2">
    <source>
        <dbReference type="ARBA" id="ARBA00022723"/>
    </source>
</evidence>
<organism evidence="10 11">
    <name type="scientific">Fusarium oxysporum f. sp. lycopersici (strain 4287 / CBS 123668 / FGSC 9935 / NRRL 34936)</name>
    <name type="common">Fusarium vascular wilt of tomato</name>
    <dbReference type="NCBI Taxonomy" id="426428"/>
    <lineage>
        <taxon>Eukaryota</taxon>
        <taxon>Fungi</taxon>
        <taxon>Dikarya</taxon>
        <taxon>Ascomycota</taxon>
        <taxon>Pezizomycotina</taxon>
        <taxon>Sordariomycetes</taxon>
        <taxon>Hypocreomycetidae</taxon>
        <taxon>Hypocreales</taxon>
        <taxon>Nectriaceae</taxon>
        <taxon>Fusarium</taxon>
        <taxon>Fusarium oxysporum species complex</taxon>
    </lineage>
</organism>
<evidence type="ECO:0000256" key="5">
    <source>
        <dbReference type="ARBA" id="ARBA00022833"/>
    </source>
</evidence>
<reference evidence="10 11" key="1">
    <citation type="journal article" date="2010" name="Nature">
        <title>Comparative genomics reveals mobile pathogenicity chromosomes in Fusarium.</title>
        <authorList>
            <person name="Ma L.J."/>
            <person name="van der Does H.C."/>
            <person name="Borkovich K.A."/>
            <person name="Coleman J.J."/>
            <person name="Daboussi M.J."/>
            <person name="Di Pietro A."/>
            <person name="Dufresne M."/>
            <person name="Freitag M."/>
            <person name="Grabherr M."/>
            <person name="Henrissat B."/>
            <person name="Houterman P.M."/>
            <person name="Kang S."/>
            <person name="Shim W.B."/>
            <person name="Woloshuk C."/>
            <person name="Xie X."/>
            <person name="Xu J.R."/>
            <person name="Antoniw J."/>
            <person name="Baker S.E."/>
            <person name="Bluhm B.H."/>
            <person name="Breakspear A."/>
            <person name="Brown D.W."/>
            <person name="Butchko R.A."/>
            <person name="Chapman S."/>
            <person name="Coulson R."/>
            <person name="Coutinho P.M."/>
            <person name="Danchin E.G."/>
            <person name="Diener A."/>
            <person name="Gale L.R."/>
            <person name="Gardiner D.M."/>
            <person name="Goff S."/>
            <person name="Hammond-Kosack K.E."/>
            <person name="Hilburn K."/>
            <person name="Hua-Van A."/>
            <person name="Jonkers W."/>
            <person name="Kazan K."/>
            <person name="Kodira C.D."/>
            <person name="Koehrsen M."/>
            <person name="Kumar L."/>
            <person name="Lee Y.H."/>
            <person name="Li L."/>
            <person name="Manners J.M."/>
            <person name="Miranda-Saavedra D."/>
            <person name="Mukherjee M."/>
            <person name="Park G."/>
            <person name="Park J."/>
            <person name="Park S.Y."/>
            <person name="Proctor R.H."/>
            <person name="Regev A."/>
            <person name="Ruiz-Roldan M.C."/>
            <person name="Sain D."/>
            <person name="Sakthikumar S."/>
            <person name="Sykes S."/>
            <person name="Schwartz D.C."/>
            <person name="Turgeon B.G."/>
            <person name="Wapinski I."/>
            <person name="Yoder O."/>
            <person name="Young S."/>
            <person name="Zeng Q."/>
            <person name="Zhou S."/>
            <person name="Galagan J."/>
            <person name="Cuomo C.A."/>
            <person name="Kistler H.C."/>
            <person name="Rep M."/>
        </authorList>
    </citation>
    <scope>NUCLEOTIDE SEQUENCE [LARGE SCALE GENOMIC DNA]</scope>
    <source>
        <strain evidence="11">4287 / CBS 123668 / FGSC 9935 / NRRL 34936</strain>
    </source>
</reference>
<dbReference type="Gene3D" id="3.30.160.60">
    <property type="entry name" value="Classic Zinc Finger"/>
    <property type="match status" value="4"/>
</dbReference>
<dbReference type="InterPro" id="IPR013087">
    <property type="entry name" value="Znf_C2H2_type"/>
</dbReference>
<keyword evidence="3" id="KW-0677">Repeat</keyword>
<dbReference type="SMART" id="SM00355">
    <property type="entry name" value="ZnF_C2H2"/>
    <property type="match status" value="4"/>
</dbReference>
<dbReference type="KEGG" id="fox:FOXG_14198"/>
<dbReference type="InterPro" id="IPR055509">
    <property type="entry name" value="DUF7082"/>
</dbReference>
<proteinExistence type="predicted"/>
<keyword evidence="2" id="KW-0479">Metal-binding</keyword>
<comment type="subcellular location">
    <subcellularLocation>
        <location evidence="1">Nucleus</location>
    </subcellularLocation>
</comment>
<dbReference type="GeneID" id="28955388"/>
<evidence type="ECO:0000256" key="6">
    <source>
        <dbReference type="ARBA" id="ARBA00023242"/>
    </source>
</evidence>
<dbReference type="AlphaFoldDB" id="A0A0J9VXY5"/>
<dbReference type="PANTHER" id="PTHR39463:SF1">
    <property type="entry name" value="MEDUSA"/>
    <property type="match status" value="1"/>
</dbReference>
<keyword evidence="4 7" id="KW-0863">Zinc-finger</keyword>
<evidence type="ECO:0000313" key="10">
    <source>
        <dbReference type="EMBL" id="KNB15829.1"/>
    </source>
</evidence>
<evidence type="ECO:0000256" key="1">
    <source>
        <dbReference type="ARBA" id="ARBA00004123"/>
    </source>
</evidence>
<dbReference type="OrthoDB" id="1751210at2759"/>
<sequence>MPFPCEICQKEFTRKNNLTAHIRIHTGEKPFVCGLDGCKKRFRTGELCGRHQKRRHKCDDDGSEKSYGRKENLDQKDRDFNGVEEYTSDLTNESLSTPQNSSMAGPPQQMPFTSPNHSNRLLYHADVESQVHDYRMPQHHGNQQGPPANLSYDYQDTLISEQSPDFQLFNQPSYVTEVGNPGVATETDLIPTHHQLSQEVEQSLTDPSYSAPEIETLTDDYPSAFYTAPVHDNILPKGSYAHYTESQPAQYEMAPYANMSLDPGHSSSSQLATFPTSQCQSSFKRGPRARVSDDLFPEQCLSQGQVSKEPTGDIQSEYIPRCQLPAQSGVLRNPALLPDAQIDSNWPQAMIPRVPTPEFSESLKSLPATGGVLAKLGAKASQRNMHRAKAAKKGSQKALWCPFCPKWYQYPGEYKRHLKIHTRERPYKCAWRDCTKTFPRKDNQERHTKKCKHKPAASVTSDGVDEGIYSFSQGQSPPDPGLPSLLGGKDYPDTSTNWDNGHALVDGGINNALQLTQTSIDSANARNDENCQLTSSDPSKAVLKITGDLKSMGENWSEQDKAKHRRIVVFHRTRKGSTLNTTFELSSINSQSDGGGRVSCILWAAKGEFYITSCEIILLVEYLVDTKKPFSLPERNLIRSTLSKLDPTTVSEKDPWSQDFHKIIMGFSDPQPVAVRKNSVRVHPWNKLESALKTIVKLYGFSLGSTREKLQPPRYLMPRPQILNSTSLHMGLSHHAPLSSASFTGFLSSVDQAPPAEDAHETLQQDCVPRVEAAAPSSANANRIYSDTGERPLKYQEMDCNRISQPQTYLTHLQGTQNFPSTPELELPVLSTSNIIREVHSEIPHQARPDPDSNLTSPKSESSLPETFIHDESDSDSAEGTIVVGARPGQDKQNAPTLPVDKHIDGVDFTYKDNEEKARGSKPSVTYDDDDWGYAIADGKITIHCKNTLLTNFDREVPVRGMCPGVQRILDRIHELFLKGDIKEQQEVEAESEQIHIKGRTRPMTQRNISFSENTEQQQSSEVTYATIDELQKMLPESKGLDLSRISKSELDVILKAVQEVLNTIQQVLITSWIEEAEPAKQLLDEFQCYCTYEWH</sequence>
<evidence type="ECO:0000313" key="11">
    <source>
        <dbReference type="Proteomes" id="UP000009097"/>
    </source>
</evidence>
<accession>A0A0J9VXY5</accession>